<feature type="compositionally biased region" description="Basic and acidic residues" evidence="1">
    <location>
        <begin position="785"/>
        <end position="801"/>
    </location>
</feature>
<feature type="compositionally biased region" description="Low complexity" evidence="1">
    <location>
        <begin position="301"/>
        <end position="321"/>
    </location>
</feature>
<feature type="compositionally biased region" description="Basic and acidic residues" evidence="1">
    <location>
        <begin position="687"/>
        <end position="703"/>
    </location>
</feature>
<feature type="compositionally biased region" description="Basic and acidic residues" evidence="1">
    <location>
        <begin position="608"/>
        <end position="621"/>
    </location>
</feature>
<feature type="region of interest" description="Disordered" evidence="1">
    <location>
        <begin position="1645"/>
        <end position="1725"/>
    </location>
</feature>
<dbReference type="PANTHER" id="PTHR42105">
    <property type="entry name" value="DIM2-ASSOCIATED PROTEIN 1"/>
    <property type="match status" value="1"/>
</dbReference>
<dbReference type="RefSeq" id="XP_016209999.1">
    <property type="nucleotide sequence ID" value="XM_016362182.1"/>
</dbReference>
<feature type="compositionally biased region" description="Basic and acidic residues" evidence="1">
    <location>
        <begin position="472"/>
        <end position="484"/>
    </location>
</feature>
<feature type="region of interest" description="Disordered" evidence="1">
    <location>
        <begin position="1121"/>
        <end position="1155"/>
    </location>
</feature>
<feature type="compositionally biased region" description="Low complexity" evidence="1">
    <location>
        <begin position="450"/>
        <end position="470"/>
    </location>
</feature>
<feature type="compositionally biased region" description="Low complexity" evidence="1">
    <location>
        <begin position="255"/>
        <end position="270"/>
    </location>
</feature>
<dbReference type="GeneID" id="27316283"/>
<dbReference type="STRING" id="253628.A0A0D2A1D3"/>
<feature type="region of interest" description="Disordered" evidence="1">
    <location>
        <begin position="963"/>
        <end position="1002"/>
    </location>
</feature>
<feature type="compositionally biased region" description="Polar residues" evidence="1">
    <location>
        <begin position="816"/>
        <end position="831"/>
    </location>
</feature>
<feature type="region of interest" description="Disordered" evidence="1">
    <location>
        <begin position="1"/>
        <end position="192"/>
    </location>
</feature>
<feature type="region of interest" description="Disordered" evidence="1">
    <location>
        <begin position="768"/>
        <end position="801"/>
    </location>
</feature>
<feature type="compositionally biased region" description="Polar residues" evidence="1">
    <location>
        <begin position="388"/>
        <end position="400"/>
    </location>
</feature>
<reference evidence="2 3" key="1">
    <citation type="submission" date="2015-01" db="EMBL/GenBank/DDBJ databases">
        <title>The Genome Sequence of Ochroconis gallopava CBS43764.</title>
        <authorList>
            <consortium name="The Broad Institute Genomics Platform"/>
            <person name="Cuomo C."/>
            <person name="de Hoog S."/>
            <person name="Gorbushina A."/>
            <person name="Stielow B."/>
            <person name="Teixiera M."/>
            <person name="Abouelleil A."/>
            <person name="Chapman S.B."/>
            <person name="Priest M."/>
            <person name="Young S.K."/>
            <person name="Wortman J."/>
            <person name="Nusbaum C."/>
            <person name="Birren B."/>
        </authorList>
    </citation>
    <scope>NUCLEOTIDE SEQUENCE [LARGE SCALE GENOMIC DNA]</scope>
    <source>
        <strain evidence="2 3">CBS 43764</strain>
    </source>
</reference>
<feature type="compositionally biased region" description="Basic and acidic residues" evidence="1">
    <location>
        <begin position="425"/>
        <end position="438"/>
    </location>
</feature>
<evidence type="ECO:0000313" key="3">
    <source>
        <dbReference type="Proteomes" id="UP000053259"/>
    </source>
</evidence>
<keyword evidence="3" id="KW-1185">Reference proteome</keyword>
<feature type="compositionally biased region" description="Basic and acidic residues" evidence="1">
    <location>
        <begin position="1645"/>
        <end position="1658"/>
    </location>
</feature>
<feature type="region of interest" description="Disordered" evidence="1">
    <location>
        <begin position="1526"/>
        <end position="1599"/>
    </location>
</feature>
<dbReference type="PANTHER" id="PTHR42105:SF1">
    <property type="entry name" value="TRANSALDOLASE"/>
    <property type="match status" value="1"/>
</dbReference>
<dbReference type="InParanoid" id="A0A0D2A1D3"/>
<name>A0A0D2A1D3_9PEZI</name>
<feature type="compositionally biased region" description="Basic and acidic residues" evidence="1">
    <location>
        <begin position="345"/>
        <end position="368"/>
    </location>
</feature>
<dbReference type="Proteomes" id="UP000053259">
    <property type="component" value="Unassembled WGS sequence"/>
</dbReference>
<feature type="compositionally biased region" description="Polar residues" evidence="1">
    <location>
        <begin position="1373"/>
        <end position="1388"/>
    </location>
</feature>
<evidence type="ECO:0000313" key="2">
    <source>
        <dbReference type="EMBL" id="KIW00130.1"/>
    </source>
</evidence>
<feature type="compositionally biased region" description="Polar residues" evidence="1">
    <location>
        <begin position="641"/>
        <end position="652"/>
    </location>
</feature>
<feature type="region of interest" description="Disordered" evidence="1">
    <location>
        <begin position="219"/>
        <end position="324"/>
    </location>
</feature>
<evidence type="ECO:0000256" key="1">
    <source>
        <dbReference type="SAM" id="MobiDB-lite"/>
    </source>
</evidence>
<feature type="compositionally biased region" description="Polar residues" evidence="1">
    <location>
        <begin position="157"/>
        <end position="170"/>
    </location>
</feature>
<feature type="compositionally biased region" description="Polar residues" evidence="1">
    <location>
        <begin position="1526"/>
        <end position="1536"/>
    </location>
</feature>
<protein>
    <recommendedName>
        <fullName evidence="4">Transaldolase</fullName>
    </recommendedName>
</protein>
<dbReference type="OrthoDB" id="5382102at2759"/>
<proteinExistence type="predicted"/>
<gene>
    <name evidence="2" type="ORF">PV09_08310</name>
</gene>
<feature type="compositionally biased region" description="Basic and acidic residues" evidence="1">
    <location>
        <begin position="1266"/>
        <end position="1276"/>
    </location>
</feature>
<feature type="compositionally biased region" description="Basic and acidic residues" evidence="1">
    <location>
        <begin position="1341"/>
        <end position="1352"/>
    </location>
</feature>
<feature type="region of interest" description="Disordered" evidence="1">
    <location>
        <begin position="1203"/>
        <end position="1451"/>
    </location>
</feature>
<evidence type="ECO:0008006" key="4">
    <source>
        <dbReference type="Google" id="ProtNLM"/>
    </source>
</evidence>
<dbReference type="VEuPathDB" id="FungiDB:PV09_08310"/>
<organism evidence="2 3">
    <name type="scientific">Verruconis gallopava</name>
    <dbReference type="NCBI Taxonomy" id="253628"/>
    <lineage>
        <taxon>Eukaryota</taxon>
        <taxon>Fungi</taxon>
        <taxon>Dikarya</taxon>
        <taxon>Ascomycota</taxon>
        <taxon>Pezizomycotina</taxon>
        <taxon>Dothideomycetes</taxon>
        <taxon>Pleosporomycetidae</taxon>
        <taxon>Venturiales</taxon>
        <taxon>Sympoventuriaceae</taxon>
        <taxon>Verruconis</taxon>
    </lineage>
</organism>
<feature type="compositionally biased region" description="Polar residues" evidence="1">
    <location>
        <begin position="1715"/>
        <end position="1725"/>
    </location>
</feature>
<feature type="region of interest" description="Disordered" evidence="1">
    <location>
        <begin position="814"/>
        <end position="833"/>
    </location>
</feature>
<feature type="compositionally biased region" description="Basic residues" evidence="1">
    <location>
        <begin position="485"/>
        <end position="495"/>
    </location>
</feature>
<feature type="compositionally biased region" description="Polar residues" evidence="1">
    <location>
        <begin position="1239"/>
        <end position="1256"/>
    </location>
</feature>
<feature type="compositionally biased region" description="Basic and acidic residues" evidence="1">
    <location>
        <begin position="222"/>
        <end position="234"/>
    </location>
</feature>
<feature type="region of interest" description="Disordered" evidence="1">
    <location>
        <begin position="345"/>
        <end position="717"/>
    </location>
</feature>
<feature type="compositionally biased region" description="Basic residues" evidence="1">
    <location>
        <begin position="440"/>
        <end position="449"/>
    </location>
</feature>
<feature type="compositionally biased region" description="Basic and acidic residues" evidence="1">
    <location>
        <begin position="401"/>
        <end position="413"/>
    </location>
</feature>
<sequence length="1725" mass="188478">MGTQARRIPLPAPTDISSSALGTSDDLATDISRATDRTSYSIPEDGSPVTITTKRSKGGKDQSQTTLLIEYYEPGRTAEGVKPRPSVRVRVTPSGSGKARAKSGEKGCIQITETGKNRKPSYTRRISLPHSSSEALDASEISESSSGRPPVEVEVLQGTSDLSQREQSPTRYYVPTSDVSSIPPDSLLDGSTPAIITSRAESRAIDQVDGKTVAVPSLKAPVGDRDRSVSRERLAQSAMKKIQEREASARGEVTSAKMKSMSRRSSGSSANEYVIDEAASPKTRSRRSSERGALQEPSEVSALSAGSAAKSSISARSNASSINNPKLLSAVEDAIKKLILPELTSLKEEQARVKEEQARQKNRMKFEEMSFDSKAPAGARDNLRRVSKSSSSPNVRTSVLSDEKFADVSESVRSKKSRRSSRGSDASHDTAIREEASSRRSSREKKHSSSKVAAAAMAGAAAGGALTAAALQHHDSIHSLDEERKRRKRRSKSRSRSASLAESVEVQTKTRKADDLEIPALPTLQQESAVGTDVTRDSILSAETDRPQSPVESLTDIKKHEIKKVSTGSPRQVLSPEPRAPSKTSGRLLAGSPHSERSVESGGRVRRAVQEIDLAQHERVRSLKSSESLSSNRKPRRHRSNLSVESIESSPQHDIPKRQRPIGINLEHPSEVLPDEPYSSNEADPEWFEKEHQRNEELRREYEESQVGSNGRRYTDESFADGIHKKSFDMERGIRDGAEANPEYVHTPVAVESAVASLHEPSVLSSVHSSQKTDSALDGFGHEGSVSRDMENGQRTSLSKERWEAIRDQAIENARKQTNSASPRQSESSLTDRPVMGASAIPLAHDQLPEPGYYDNESEITTNPSLIKGPIGGLEHGNRDHWPYDPTPTMGPNRETSNVHEDHTVRDLALGASAGAAAVGLGLATARSQESAKSATRQIDRRMQPKYEDERDEVFEDEADGVGGQQHLGYASPSGGKGIDEGYMSGAIPGGEHTPDPYSAGQNQAFDNLSLDNVEEDDAVASQRRLRYASGLSHGMSPSFYDAATGKGIDRIKDRDVVALMDHLTVRDAHRNARDTEILVTLVRTAAEMRNQWEDMKKFMQEQDRMVMAHTDRVADKTVQRLINGPRPYPGVTSSAAAQRGPRRSASEDTDDSAAKKKNLFRRAFKNLGSKNQDLTKIESMLMQLLNEVEDLKAAQIGAAGGAQQFAQGDPHSRSNSMDSYNELRNVPDPGYEPEGMAGTSSSPAQSAGHLSNPSSKHGGAMHSGYDARRSSEGHRISTVLEGDEEDEENWTPQSAPARGGQYINNDGMLTPTQEIRRQRSAPLDQHESPTAGGGLQGSRSAEDTPVKSGERKSKHKSGASWLSGKIVPISRWSKTTASTVQENQASGSRKDERPYSQMSRSGSNVHLEAYDDYDLNDDDRLRSRTSLDSQPKRGSIPMPRSASPLIPEERRSIEDPKYQAHRNSLNLQHPQPRQGPTHRHQTYLETQAIDYGYDGPDSDLSQVSGAQYDQWGNTPALALNRLNRFSGSSGQTTQTPHREEDLSPVQSDAYSERSASEQAHNRLPAQQQTATPPRPPKIKSDDGPLVPPKVPFDTNDDDLGHSATITNPGEIGFGYHSPYSNSGMHIASPLEPIEEVRYSLETDRSSVARGMRDREDLTPSPRPTAMQSITRKITGPREMPFSARKTSGNTLTVPRKPVASEPQREKSPVPSYESYRSSLDSDIF</sequence>
<dbReference type="EMBL" id="KN847567">
    <property type="protein sequence ID" value="KIW00130.1"/>
    <property type="molecule type" value="Genomic_DNA"/>
</dbReference>
<accession>A0A0D2A1D3</accession>